<dbReference type="Gene3D" id="3.40.50.720">
    <property type="entry name" value="NAD(P)-binding Rossmann-like Domain"/>
    <property type="match status" value="1"/>
</dbReference>
<reference evidence="3" key="1">
    <citation type="submission" date="2022-11" db="EMBL/GenBank/DDBJ databases">
        <title>Genome Resource of Sclerotinia nivalis Strain SnTB1, a Plant Pathogen Isolated from American Ginseng.</title>
        <authorList>
            <person name="Fan S."/>
        </authorList>
    </citation>
    <scope>NUCLEOTIDE SEQUENCE</scope>
    <source>
        <strain evidence="3">SnTB1</strain>
    </source>
</reference>
<dbReference type="GO" id="GO:0019433">
    <property type="term" value="P:triglyceride catabolic process"/>
    <property type="evidence" value="ECO:0007669"/>
    <property type="project" value="TreeGrafter"/>
</dbReference>
<dbReference type="SUPFAM" id="SSF51735">
    <property type="entry name" value="NAD(P)-binding Rossmann-fold domains"/>
    <property type="match status" value="1"/>
</dbReference>
<dbReference type="EMBL" id="JAPEIS010000008">
    <property type="protein sequence ID" value="KAJ8063637.1"/>
    <property type="molecule type" value="Genomic_DNA"/>
</dbReference>
<sequence>MAQSPPRSVLITGASDGGIGAALAHEFHKHNLLVFACVRDPQKAIQLSKLPNTHILTRDVTSSASIAAAAKAVRDINQRRGIDILVNNSGVVFTMPLVDTSFEEGKKLFDVNFWGALAVIKGFTAQLVEGRGMVVHVSSVGSLVKSPTPLLGHPLFWATLKNTQL</sequence>
<protein>
    <submittedName>
        <fullName evidence="3">Uncharacterized protein</fullName>
    </submittedName>
</protein>
<evidence type="ECO:0000313" key="3">
    <source>
        <dbReference type="EMBL" id="KAJ8063637.1"/>
    </source>
</evidence>
<dbReference type="GO" id="GO:0005783">
    <property type="term" value="C:endoplasmic reticulum"/>
    <property type="evidence" value="ECO:0007669"/>
    <property type="project" value="TreeGrafter"/>
</dbReference>
<proteinExistence type="inferred from homology"/>
<evidence type="ECO:0000313" key="4">
    <source>
        <dbReference type="Proteomes" id="UP001152300"/>
    </source>
</evidence>
<dbReference type="GO" id="GO:0005811">
    <property type="term" value="C:lipid droplet"/>
    <property type="evidence" value="ECO:0007669"/>
    <property type="project" value="TreeGrafter"/>
</dbReference>
<gene>
    <name evidence="3" type="ORF">OCU04_007505</name>
</gene>
<dbReference type="GO" id="GO:0004806">
    <property type="term" value="F:triacylglycerol lipase activity"/>
    <property type="evidence" value="ECO:0007669"/>
    <property type="project" value="TreeGrafter"/>
</dbReference>
<dbReference type="Pfam" id="PF00106">
    <property type="entry name" value="adh_short"/>
    <property type="match status" value="1"/>
</dbReference>
<comment type="caution">
    <text evidence="3">The sequence shown here is derived from an EMBL/GenBank/DDBJ whole genome shotgun (WGS) entry which is preliminary data.</text>
</comment>
<keyword evidence="2" id="KW-0560">Oxidoreductase</keyword>
<accession>A0A9X0AIW7</accession>
<dbReference type="OrthoDB" id="2102561at2759"/>
<name>A0A9X0AIW7_9HELO</name>
<evidence type="ECO:0000256" key="1">
    <source>
        <dbReference type="ARBA" id="ARBA00006484"/>
    </source>
</evidence>
<dbReference type="InterPro" id="IPR002347">
    <property type="entry name" value="SDR_fam"/>
</dbReference>
<dbReference type="InterPro" id="IPR036291">
    <property type="entry name" value="NAD(P)-bd_dom_sf"/>
</dbReference>
<dbReference type="PRINTS" id="PR00081">
    <property type="entry name" value="GDHRDH"/>
</dbReference>
<evidence type="ECO:0000256" key="2">
    <source>
        <dbReference type="ARBA" id="ARBA00023002"/>
    </source>
</evidence>
<dbReference type="PANTHER" id="PTHR44169:SF6">
    <property type="entry name" value="NADPH-DEPENDENT 1-ACYLDIHYDROXYACETONE PHOSPHATE REDUCTASE"/>
    <property type="match status" value="1"/>
</dbReference>
<organism evidence="3 4">
    <name type="scientific">Sclerotinia nivalis</name>
    <dbReference type="NCBI Taxonomy" id="352851"/>
    <lineage>
        <taxon>Eukaryota</taxon>
        <taxon>Fungi</taxon>
        <taxon>Dikarya</taxon>
        <taxon>Ascomycota</taxon>
        <taxon>Pezizomycotina</taxon>
        <taxon>Leotiomycetes</taxon>
        <taxon>Helotiales</taxon>
        <taxon>Sclerotiniaceae</taxon>
        <taxon>Sclerotinia</taxon>
    </lineage>
</organism>
<dbReference type="Proteomes" id="UP001152300">
    <property type="component" value="Unassembled WGS sequence"/>
</dbReference>
<keyword evidence="4" id="KW-1185">Reference proteome</keyword>
<dbReference type="AlphaFoldDB" id="A0A9X0AIW7"/>
<comment type="similarity">
    <text evidence="1">Belongs to the short-chain dehydrogenases/reductases (SDR) family.</text>
</comment>
<dbReference type="GO" id="GO:0000140">
    <property type="term" value="F:acylglycerone-phosphate reductase (NADP+) activity"/>
    <property type="evidence" value="ECO:0007669"/>
    <property type="project" value="TreeGrafter"/>
</dbReference>
<dbReference type="PANTHER" id="PTHR44169">
    <property type="entry name" value="NADPH-DEPENDENT 1-ACYLDIHYDROXYACETONE PHOSPHATE REDUCTASE"/>
    <property type="match status" value="1"/>
</dbReference>
<dbReference type="GO" id="GO:0006654">
    <property type="term" value="P:phosphatidic acid biosynthetic process"/>
    <property type="evidence" value="ECO:0007669"/>
    <property type="project" value="TreeGrafter"/>
</dbReference>